<accession>A0A928DND5</accession>
<organism evidence="2 3">
    <name type="scientific">Candidatus Avelusimicrobium gallicola</name>
    <dbReference type="NCBI Taxonomy" id="2562704"/>
    <lineage>
        <taxon>Bacteria</taxon>
        <taxon>Pseudomonadati</taxon>
        <taxon>Elusimicrobiota</taxon>
        <taxon>Elusimicrobia</taxon>
        <taxon>Elusimicrobiales</taxon>
        <taxon>Elusimicrobiaceae</taxon>
        <taxon>Candidatus Avelusimicrobium</taxon>
    </lineage>
</organism>
<evidence type="ECO:0000313" key="3">
    <source>
        <dbReference type="Proteomes" id="UP000725649"/>
    </source>
</evidence>
<comment type="caution">
    <text evidence="2">The sequence shown here is derived from an EMBL/GenBank/DDBJ whole genome shotgun (WGS) entry which is preliminary data.</text>
</comment>
<evidence type="ECO:0008006" key="4">
    <source>
        <dbReference type="Google" id="ProtNLM"/>
    </source>
</evidence>
<evidence type="ECO:0000256" key="1">
    <source>
        <dbReference type="SAM" id="SignalP"/>
    </source>
</evidence>
<proteinExistence type="predicted"/>
<dbReference type="AlphaFoldDB" id="A0A928DND5"/>
<evidence type="ECO:0000313" key="2">
    <source>
        <dbReference type="EMBL" id="MBE6420543.1"/>
    </source>
</evidence>
<name>A0A928DND5_9BACT</name>
<dbReference type="Proteomes" id="UP000725649">
    <property type="component" value="Unassembled WGS sequence"/>
</dbReference>
<gene>
    <name evidence="2" type="ORF">E7027_00100</name>
</gene>
<protein>
    <recommendedName>
        <fullName evidence="4">Haem-binding uptake Tiki superfamily ChaN domain-containing protein</fullName>
    </recommendedName>
</protein>
<keyword evidence="1" id="KW-0732">Signal</keyword>
<sequence>MKKLCLILLFFTVLPLQAQTPVKWLKNIGKGLVGPAPSAKSVTPVLSSRANTTARAASQVRENLVKQGLQVPGITLPTDRTFLPEDELAQIQKTHPQPYLNKGKEAVVLKNNEDFITAEHNRKYILYANTILARNPHVPEILNRVKATAVSPTATETSAEWLAKQIPASTDVLCVGMGFYHNPSTIDGFSDFLTALRQQMPEREIILLSSYLEDGVVWTTKLDASITESKYYRKGYEPLWQNAYYHDISIIGMKRSDIFSQFTGNMQGNNGSGIPFNRPWEYSLEASAMEGKMFQEKLQAVREKHPDALIILHTGLEQGSLNFPFSVAKRLEGVEKNLYVASITSKTVLQNQYIAFPGEEHLQLTTRSTLFEQMYPQAHLPNEGAVSRTLAKDVGADAWIKIEFNPAKEDNSHY</sequence>
<feature type="signal peptide" evidence="1">
    <location>
        <begin position="1"/>
        <end position="18"/>
    </location>
</feature>
<feature type="chain" id="PRO_5037140841" description="Haem-binding uptake Tiki superfamily ChaN domain-containing protein" evidence="1">
    <location>
        <begin position="19"/>
        <end position="414"/>
    </location>
</feature>
<reference evidence="2" key="1">
    <citation type="submission" date="2019-04" db="EMBL/GenBank/DDBJ databases">
        <title>Evolution of Biomass-Degrading Anaerobic Consortia Revealed by Metagenomics.</title>
        <authorList>
            <person name="Peng X."/>
        </authorList>
    </citation>
    <scope>NUCLEOTIDE SEQUENCE</scope>
    <source>
        <strain evidence="2">SIG66</strain>
    </source>
</reference>
<dbReference type="EMBL" id="SUVG01000001">
    <property type="protein sequence ID" value="MBE6420543.1"/>
    <property type="molecule type" value="Genomic_DNA"/>
</dbReference>